<sequence length="885" mass="97084">MLLHVRAVNSKEDINKSKAKKFEKSTANITIDKLGLPSRKTDFYMGCDVIHELSVTLHTVKRSTAPNDPSTRLTRNRSNNGEAPNQQLEFLAIVEENLAALAHQCLLLGGRSIAHKCVRLILTCCRGAENIGSDRSDRLSSCVLAALFRTLDSIQDVRSSAGLQWLFALLLEATGKAKEAALTARCVSLLGKPALFDVEPPSPAKASDAVDAYLGQCSTPQPGVEGGGGQPAGGGASAARPDGEGLSAKDVLSTSTARLRHKNVASQRVIHGTRVERADAASSPPSYLSSLMPVSFSANATDAAGNKKEYMEKLMDSVGKMMKAQLKGKQGGQAGGGAGGSEPDGMDKWMAMFGEADQVAVDVDSKLDAIFVNISKQLENPAPAAHKPPAAQPEEVFSASSHASMLPWQQLLAVPPKQVIVVERMHSGARRHVTLDFGKPVLLTDVFIPACSDLVTVTVNIWLRGEDVDDTRLVVALDIGTRNLLLSDLQPPPLCQFMKLKELLQPFLVADMRNAMHLATYMNILKDKNMNVSNAEHSKVLAAYQETVKFQHQLNIIKNVIGRIEGSLSDGARSVRNSEVSTDKLTAIAENILEVLLSIDCTTEMPRELCQRFFQGLCMTQPSRLQLLAAIFLEKHCGRTSYWGDFLADTLAETFSTSYTLKFPQDRLFILLAYLSRKSPEKSSVIDAALRVVHDTLKPLMNNRKSLLAITVDLPLLSWQLMYLSLQLSLCKMQGGAQNRWNWVLGEMSYPTYSSVVINADSQSYQQKLKSLMVQDKLFRLKHFKKVQDENRISKEKKEQAAEKSNVVLRMPQFIDSVHCLALLEESELLELITFCISCKIPWAPFALACFLQDAIELTLAKSDEVEMETETTASASWSQNGNTH</sequence>
<proteinExistence type="predicted"/>
<reference evidence="2" key="2">
    <citation type="submission" date="2022-10" db="EMBL/GenBank/DDBJ databases">
        <authorList>
            <consortium name="ENA_rothamsted_submissions"/>
            <consortium name="culmorum"/>
            <person name="King R."/>
        </authorList>
    </citation>
    <scope>NUCLEOTIDE SEQUENCE</scope>
</reference>
<feature type="region of interest" description="Disordered" evidence="1">
    <location>
        <begin position="325"/>
        <end position="345"/>
    </location>
</feature>
<name>A0A9N9WXN8_PHACE</name>
<evidence type="ECO:0000256" key="1">
    <source>
        <dbReference type="SAM" id="MobiDB-lite"/>
    </source>
</evidence>
<protein>
    <submittedName>
        <fullName evidence="2">Uncharacterized protein</fullName>
    </submittedName>
</protein>
<organism evidence="2 3">
    <name type="scientific">Phaedon cochleariae</name>
    <name type="common">Mustard beetle</name>
    <dbReference type="NCBI Taxonomy" id="80249"/>
    <lineage>
        <taxon>Eukaryota</taxon>
        <taxon>Metazoa</taxon>
        <taxon>Ecdysozoa</taxon>
        <taxon>Arthropoda</taxon>
        <taxon>Hexapoda</taxon>
        <taxon>Insecta</taxon>
        <taxon>Pterygota</taxon>
        <taxon>Neoptera</taxon>
        <taxon>Endopterygota</taxon>
        <taxon>Coleoptera</taxon>
        <taxon>Polyphaga</taxon>
        <taxon>Cucujiformia</taxon>
        <taxon>Chrysomeloidea</taxon>
        <taxon>Chrysomelidae</taxon>
        <taxon>Chrysomelinae</taxon>
        <taxon>Chrysomelini</taxon>
        <taxon>Phaedon</taxon>
    </lineage>
</organism>
<dbReference type="Proteomes" id="UP001153737">
    <property type="component" value="Chromosome 1"/>
</dbReference>
<feature type="region of interest" description="Disordered" evidence="1">
    <location>
        <begin position="263"/>
        <end position="286"/>
    </location>
</feature>
<evidence type="ECO:0000313" key="2">
    <source>
        <dbReference type="EMBL" id="CAG9813688.1"/>
    </source>
</evidence>
<keyword evidence="3" id="KW-1185">Reference proteome</keyword>
<feature type="compositionally biased region" description="Gly residues" evidence="1">
    <location>
        <begin position="329"/>
        <end position="342"/>
    </location>
</feature>
<dbReference type="OrthoDB" id="47801at2759"/>
<dbReference type="AlphaFoldDB" id="A0A9N9WXN8"/>
<accession>A0A9N9WXN8</accession>
<feature type="region of interest" description="Disordered" evidence="1">
    <location>
        <begin position="217"/>
        <end position="247"/>
    </location>
</feature>
<feature type="compositionally biased region" description="Polar residues" evidence="1">
    <location>
        <begin position="62"/>
        <end position="82"/>
    </location>
</feature>
<feature type="compositionally biased region" description="Gly residues" evidence="1">
    <location>
        <begin position="224"/>
        <end position="236"/>
    </location>
</feature>
<evidence type="ECO:0000313" key="3">
    <source>
        <dbReference type="Proteomes" id="UP001153737"/>
    </source>
</evidence>
<reference evidence="2" key="1">
    <citation type="submission" date="2022-01" db="EMBL/GenBank/DDBJ databases">
        <authorList>
            <person name="King R."/>
        </authorList>
    </citation>
    <scope>NUCLEOTIDE SEQUENCE</scope>
</reference>
<dbReference type="EMBL" id="OU896707">
    <property type="protein sequence ID" value="CAG9813688.1"/>
    <property type="molecule type" value="Genomic_DNA"/>
</dbReference>
<gene>
    <name evidence="2" type="ORF">PHAECO_LOCUS1187</name>
</gene>
<feature type="region of interest" description="Disordered" evidence="1">
    <location>
        <begin position="61"/>
        <end position="82"/>
    </location>
</feature>